<keyword evidence="3" id="KW-0808">Transferase</keyword>
<dbReference type="Gene3D" id="3.40.50.1820">
    <property type="entry name" value="alpha/beta hydrolase"/>
    <property type="match status" value="1"/>
</dbReference>
<dbReference type="GO" id="GO:0016740">
    <property type="term" value="F:transferase activity"/>
    <property type="evidence" value="ECO:0007669"/>
    <property type="project" value="UniProtKB-KW"/>
</dbReference>
<name>A0A0M7ADS5_9HYPH</name>
<evidence type="ECO:0000313" key="4">
    <source>
        <dbReference type="Proteomes" id="UP000053235"/>
    </source>
</evidence>
<dbReference type="STRING" id="388408.LAX5112_03413"/>
<dbReference type="Proteomes" id="UP000053235">
    <property type="component" value="Unassembled WGS sequence"/>
</dbReference>
<organism evidence="3 4">
    <name type="scientific">Roseibium alexandrii</name>
    <dbReference type="NCBI Taxonomy" id="388408"/>
    <lineage>
        <taxon>Bacteria</taxon>
        <taxon>Pseudomonadati</taxon>
        <taxon>Pseudomonadota</taxon>
        <taxon>Alphaproteobacteria</taxon>
        <taxon>Hyphomicrobiales</taxon>
        <taxon>Stappiaceae</taxon>
        <taxon>Roseibium</taxon>
    </lineage>
</organism>
<evidence type="ECO:0000313" key="3">
    <source>
        <dbReference type="EMBL" id="CTQ73039.1"/>
    </source>
</evidence>
<gene>
    <name evidence="3" type="ORF">LAX5112_03413</name>
</gene>
<dbReference type="InterPro" id="IPR022742">
    <property type="entry name" value="Hydrolase_4"/>
</dbReference>
<dbReference type="Pfam" id="PF12146">
    <property type="entry name" value="Hydrolase_4"/>
    <property type="match status" value="1"/>
</dbReference>
<feature type="transmembrane region" description="Helical" evidence="1">
    <location>
        <begin position="12"/>
        <end position="35"/>
    </location>
</feature>
<keyword evidence="4" id="KW-1185">Reference proteome</keyword>
<dbReference type="RefSeq" id="WP_055672811.1">
    <property type="nucleotide sequence ID" value="NZ_CXWD01000013.1"/>
</dbReference>
<reference evidence="4" key="1">
    <citation type="submission" date="2015-07" db="EMBL/GenBank/DDBJ databases">
        <authorList>
            <person name="Rodrigo-Torres Lidia"/>
            <person name="Arahal R.David."/>
        </authorList>
    </citation>
    <scope>NUCLEOTIDE SEQUENCE [LARGE SCALE GENOMIC DNA]</scope>
    <source>
        <strain evidence="4">CECT 5112</strain>
    </source>
</reference>
<dbReference type="SUPFAM" id="SSF53474">
    <property type="entry name" value="alpha/beta-Hydrolases"/>
    <property type="match status" value="1"/>
</dbReference>
<sequence>MLKFIHRPVLRVLKFAGFTVLGGIVAIIAVAIFYLNGLSDLEPWHTVHLDEDYSADGAVSSFPDYLAMEDRLFAELQDELISKLSFGPKDEVNRFQPDSVSNPLTWPRNWNRSFMIETESPTASVLLLHGMSDSPYSLREIGQSLHEAGANVLGLRLPGHGTAPAALLETKAEDMISATALAARHLKAMQPDKPLYAVGYSNGGALSVVHALRQLEDPSLAKIDRIILLSPAIGVTPAAAYAPVAIQLGHILGVQRLAWSSLGPEYDPYKYTSFAINAGYVTHQLTMEIRSRMDAATADGSVAVLPPILGFSSAVDATVITRDMISNLYAKLPENGSELFLFDTNQFLTKRPLLSDDAADFLDPLVTDTARTYTLRVITNEAPSDRKTVLNTYVPGTNNPAVQRLDLSWPRGVFSLAHISLPFSAEDPLYGIIPQPEISRLQLGALALRGERGISEIPAGDMLRMRWNPFHSIMMSETQSFLGLGAED</sequence>
<dbReference type="AlphaFoldDB" id="A0A0M7ADS5"/>
<feature type="domain" description="Serine aminopeptidase S33" evidence="2">
    <location>
        <begin position="120"/>
        <end position="252"/>
    </location>
</feature>
<evidence type="ECO:0000256" key="1">
    <source>
        <dbReference type="SAM" id="Phobius"/>
    </source>
</evidence>
<keyword evidence="1" id="KW-1133">Transmembrane helix</keyword>
<keyword evidence="1" id="KW-0472">Membrane</keyword>
<keyword evidence="1" id="KW-0812">Transmembrane</keyword>
<dbReference type="OrthoDB" id="8476759at2"/>
<proteinExistence type="predicted"/>
<dbReference type="InterPro" id="IPR029058">
    <property type="entry name" value="AB_hydrolase_fold"/>
</dbReference>
<evidence type="ECO:0000259" key="2">
    <source>
        <dbReference type="Pfam" id="PF12146"/>
    </source>
</evidence>
<protein>
    <submittedName>
        <fullName evidence="3">Acetoin dehydrogenase E2 subunit dihydrolipoyllysine-residue acetyltransferase</fullName>
    </submittedName>
</protein>
<accession>A0A0M7ADS5</accession>
<dbReference type="EMBL" id="CXWD01000013">
    <property type="protein sequence ID" value="CTQ73039.1"/>
    <property type="molecule type" value="Genomic_DNA"/>
</dbReference>